<evidence type="ECO:0000313" key="2">
    <source>
        <dbReference type="Proteomes" id="UP000308600"/>
    </source>
</evidence>
<proteinExistence type="predicted"/>
<keyword evidence="2" id="KW-1185">Reference proteome</keyword>
<protein>
    <submittedName>
        <fullName evidence="1">Uncharacterized protein</fullName>
    </submittedName>
</protein>
<evidence type="ECO:0000313" key="1">
    <source>
        <dbReference type="EMBL" id="TFK61786.1"/>
    </source>
</evidence>
<reference evidence="1 2" key="1">
    <citation type="journal article" date="2019" name="Nat. Ecol. Evol.">
        <title>Megaphylogeny resolves global patterns of mushroom evolution.</title>
        <authorList>
            <person name="Varga T."/>
            <person name="Krizsan K."/>
            <person name="Foldi C."/>
            <person name="Dima B."/>
            <person name="Sanchez-Garcia M."/>
            <person name="Sanchez-Ramirez S."/>
            <person name="Szollosi G.J."/>
            <person name="Szarkandi J.G."/>
            <person name="Papp V."/>
            <person name="Albert L."/>
            <person name="Andreopoulos W."/>
            <person name="Angelini C."/>
            <person name="Antonin V."/>
            <person name="Barry K.W."/>
            <person name="Bougher N.L."/>
            <person name="Buchanan P."/>
            <person name="Buyck B."/>
            <person name="Bense V."/>
            <person name="Catcheside P."/>
            <person name="Chovatia M."/>
            <person name="Cooper J."/>
            <person name="Damon W."/>
            <person name="Desjardin D."/>
            <person name="Finy P."/>
            <person name="Geml J."/>
            <person name="Haridas S."/>
            <person name="Hughes K."/>
            <person name="Justo A."/>
            <person name="Karasinski D."/>
            <person name="Kautmanova I."/>
            <person name="Kiss B."/>
            <person name="Kocsube S."/>
            <person name="Kotiranta H."/>
            <person name="LaButti K.M."/>
            <person name="Lechner B.E."/>
            <person name="Liimatainen K."/>
            <person name="Lipzen A."/>
            <person name="Lukacs Z."/>
            <person name="Mihaltcheva S."/>
            <person name="Morgado L.N."/>
            <person name="Niskanen T."/>
            <person name="Noordeloos M.E."/>
            <person name="Ohm R.A."/>
            <person name="Ortiz-Santana B."/>
            <person name="Ovrebo C."/>
            <person name="Racz N."/>
            <person name="Riley R."/>
            <person name="Savchenko A."/>
            <person name="Shiryaev A."/>
            <person name="Soop K."/>
            <person name="Spirin V."/>
            <person name="Szebenyi C."/>
            <person name="Tomsovsky M."/>
            <person name="Tulloss R.E."/>
            <person name="Uehling J."/>
            <person name="Grigoriev I.V."/>
            <person name="Vagvolgyi C."/>
            <person name="Papp T."/>
            <person name="Martin F.M."/>
            <person name="Miettinen O."/>
            <person name="Hibbett D.S."/>
            <person name="Nagy L.G."/>
        </authorList>
    </citation>
    <scope>NUCLEOTIDE SEQUENCE [LARGE SCALE GENOMIC DNA]</scope>
    <source>
        <strain evidence="1 2">NL-1719</strain>
    </source>
</reference>
<dbReference type="EMBL" id="ML208629">
    <property type="protein sequence ID" value="TFK61786.1"/>
    <property type="molecule type" value="Genomic_DNA"/>
</dbReference>
<name>A0ACD3A830_9AGAR</name>
<gene>
    <name evidence="1" type="ORF">BDN72DRAFT_863334</name>
</gene>
<sequence length="150" mass="16609">MDGWDHIFRVSPSLDMVLLPVKMEVSCLGRASTWRWGGEAASPVDTSKRCPWRLVTMVSERLITTGRKDTQTGVSRRFSRELARTSDVLIGWAVSEDTEMNLYQFMASPDISHIDGRDRNVDAISEPVTTSYPDQVPEVAGACSAGNGKM</sequence>
<accession>A0ACD3A830</accession>
<dbReference type="Proteomes" id="UP000308600">
    <property type="component" value="Unassembled WGS sequence"/>
</dbReference>
<organism evidence="1 2">
    <name type="scientific">Pluteus cervinus</name>
    <dbReference type="NCBI Taxonomy" id="181527"/>
    <lineage>
        <taxon>Eukaryota</taxon>
        <taxon>Fungi</taxon>
        <taxon>Dikarya</taxon>
        <taxon>Basidiomycota</taxon>
        <taxon>Agaricomycotina</taxon>
        <taxon>Agaricomycetes</taxon>
        <taxon>Agaricomycetidae</taxon>
        <taxon>Agaricales</taxon>
        <taxon>Pluteineae</taxon>
        <taxon>Pluteaceae</taxon>
        <taxon>Pluteus</taxon>
    </lineage>
</organism>